<keyword evidence="12" id="KW-1185">Reference proteome</keyword>
<evidence type="ECO:0000256" key="4">
    <source>
        <dbReference type="ARBA" id="ARBA00022801"/>
    </source>
</evidence>
<keyword evidence="8 10" id="KW-0961">Cell wall biogenesis/degradation</keyword>
<dbReference type="PANTHER" id="PTHR43126">
    <property type="entry name" value="D-ALANYL-D-ALANINE DIPEPTIDASE"/>
    <property type="match status" value="1"/>
</dbReference>
<evidence type="ECO:0000256" key="6">
    <source>
        <dbReference type="ARBA" id="ARBA00022997"/>
    </source>
</evidence>
<reference evidence="11 12" key="1">
    <citation type="submission" date="2019-03" db="EMBL/GenBank/DDBJ databases">
        <title>Genomic Encyclopedia of Type Strains, Phase IV (KMG-IV): sequencing the most valuable type-strain genomes for metagenomic binning, comparative biology and taxonomic classification.</title>
        <authorList>
            <person name="Goeker M."/>
        </authorList>
    </citation>
    <scope>NUCLEOTIDE SEQUENCE [LARGE SCALE GENOMIC DNA]</scope>
    <source>
        <strain evidence="11 12">DSM 25287</strain>
    </source>
</reference>
<feature type="binding site" evidence="9">
    <location>
        <position position="161"/>
    </location>
    <ligand>
        <name>Zn(2+)</name>
        <dbReference type="ChEBI" id="CHEBI:29105"/>
        <note>catalytic</note>
    </ligand>
</feature>
<accession>A0A4R2LBH3</accession>
<dbReference type="HAMAP" id="MF_01924">
    <property type="entry name" value="A_A_dipeptidase"/>
    <property type="match status" value="1"/>
</dbReference>
<keyword evidence="6 9" id="KW-0224">Dipeptidase</keyword>
<keyword evidence="4 9" id="KW-0378">Hydrolase</keyword>
<feature type="site" description="Transition state stabilizer" evidence="9">
    <location>
        <position position="67"/>
    </location>
</feature>
<comment type="caution">
    <text evidence="11">The sequence shown here is derived from an EMBL/GenBank/DDBJ whole genome shotgun (WGS) entry which is preliminary data.</text>
</comment>
<gene>
    <name evidence="9" type="primary">ddpX</name>
    <name evidence="11" type="ORF">EV699_10738</name>
</gene>
<sequence>MPLLAIAPPAFDVDLALAYATPDNVCGRPLYARAAAYLHRDAAACLQRAIALARPLGLRLRLFDAFRPTEAQQALWEACPLPGFVAAPAEGSAHSRGVAVDLTLLDAAGTTLDMGTAFDDFSPRSRHGDATVSPAAQRNRLLLLGLMRLAGFEHHADEWWHYHLPDAARYPLLGDAALGGDGLMPR</sequence>
<protein>
    <recommendedName>
        <fullName evidence="9 10">D-alanyl-D-alanine dipeptidase</fullName>
        <shortName evidence="9 10">D-Ala-D-Ala dipeptidase</shortName>
        <ecNumber evidence="9 10">3.4.13.22</ecNumber>
    </recommendedName>
</protein>
<dbReference type="GO" id="GO:0008270">
    <property type="term" value="F:zinc ion binding"/>
    <property type="evidence" value="ECO:0007669"/>
    <property type="project" value="UniProtKB-UniRule"/>
</dbReference>
<comment type="catalytic activity">
    <reaction evidence="1 9 10">
        <text>D-alanyl-D-alanine + H2O = 2 D-alanine</text>
        <dbReference type="Rhea" id="RHEA:20661"/>
        <dbReference type="ChEBI" id="CHEBI:15377"/>
        <dbReference type="ChEBI" id="CHEBI:57416"/>
        <dbReference type="ChEBI" id="CHEBI:57822"/>
        <dbReference type="EC" id="3.4.13.22"/>
    </reaction>
</comment>
<dbReference type="Proteomes" id="UP000295765">
    <property type="component" value="Unassembled WGS sequence"/>
</dbReference>
<evidence type="ECO:0000256" key="1">
    <source>
        <dbReference type="ARBA" id="ARBA00001362"/>
    </source>
</evidence>
<dbReference type="AlphaFoldDB" id="A0A4R2LBH3"/>
<keyword evidence="2 9" id="KW-0645">Protease</keyword>
<evidence type="ECO:0000256" key="9">
    <source>
        <dbReference type="HAMAP-Rule" id="MF_01924"/>
    </source>
</evidence>
<evidence type="ECO:0000256" key="5">
    <source>
        <dbReference type="ARBA" id="ARBA00022833"/>
    </source>
</evidence>
<evidence type="ECO:0000256" key="8">
    <source>
        <dbReference type="ARBA" id="ARBA00023316"/>
    </source>
</evidence>
<dbReference type="GO" id="GO:0008237">
    <property type="term" value="F:metallopeptidase activity"/>
    <property type="evidence" value="ECO:0007669"/>
    <property type="project" value="UniProtKB-KW"/>
</dbReference>
<keyword evidence="3 9" id="KW-0479">Metal-binding</keyword>
<dbReference type="PANTHER" id="PTHR43126:SF1">
    <property type="entry name" value="D-ALANYL-D-ALANINE DIPEPTIDASE"/>
    <property type="match status" value="1"/>
</dbReference>
<keyword evidence="5 9" id="KW-0862">Zinc</keyword>
<feature type="binding site" evidence="9">
    <location>
        <position position="94"/>
    </location>
    <ligand>
        <name>Zn(2+)</name>
        <dbReference type="ChEBI" id="CHEBI:29105"/>
        <note>catalytic</note>
    </ligand>
</feature>
<dbReference type="EC" id="3.4.13.22" evidence="9 10"/>
<dbReference type="GO" id="GO:0006508">
    <property type="term" value="P:proteolysis"/>
    <property type="evidence" value="ECO:0007669"/>
    <property type="project" value="UniProtKB-KW"/>
</dbReference>
<evidence type="ECO:0000256" key="2">
    <source>
        <dbReference type="ARBA" id="ARBA00022670"/>
    </source>
</evidence>
<dbReference type="InterPro" id="IPR000755">
    <property type="entry name" value="A_A_dipeptidase"/>
</dbReference>
<dbReference type="GO" id="GO:0160237">
    <property type="term" value="F:D-Ala-D-Ala dipeptidase activity"/>
    <property type="evidence" value="ECO:0007669"/>
    <property type="project" value="UniProtKB-EC"/>
</dbReference>
<comment type="function">
    <text evidence="9 10">Catalyzes hydrolysis of the D-alanyl-D-alanine dipeptide.</text>
</comment>
<dbReference type="EMBL" id="SLWY01000007">
    <property type="protein sequence ID" value="TCO81645.1"/>
    <property type="molecule type" value="Genomic_DNA"/>
</dbReference>
<dbReference type="PIRSF" id="PIRSF026671">
    <property type="entry name" value="AA_dipeptidase"/>
    <property type="match status" value="1"/>
</dbReference>
<comment type="cofactor">
    <cofactor evidence="9">
        <name>Zn(2+)</name>
        <dbReference type="ChEBI" id="CHEBI:29105"/>
    </cofactor>
    <text evidence="9">Binds 1 zinc ion per subunit.</text>
</comment>
<dbReference type="CDD" id="cd14840">
    <property type="entry name" value="D-Ala-D-Ala_dipeptidase_Aad"/>
    <property type="match status" value="1"/>
</dbReference>
<evidence type="ECO:0000313" key="11">
    <source>
        <dbReference type="EMBL" id="TCO81645.1"/>
    </source>
</evidence>
<evidence type="ECO:0000256" key="10">
    <source>
        <dbReference type="PIRNR" id="PIRNR026671"/>
    </source>
</evidence>
<dbReference type="NCBIfam" id="NF007557">
    <property type="entry name" value="PRK10178.1"/>
    <property type="match status" value="1"/>
</dbReference>
<evidence type="ECO:0000256" key="3">
    <source>
        <dbReference type="ARBA" id="ARBA00022723"/>
    </source>
</evidence>
<feature type="active site" description="Proton donor/acceptor" evidence="9">
    <location>
        <position position="158"/>
    </location>
</feature>
<feature type="binding site" evidence="9">
    <location>
        <position position="101"/>
    </location>
    <ligand>
        <name>Zn(2+)</name>
        <dbReference type="ChEBI" id="CHEBI:29105"/>
        <note>catalytic</note>
    </ligand>
</feature>
<dbReference type="GO" id="GO:0071555">
    <property type="term" value="P:cell wall organization"/>
    <property type="evidence" value="ECO:0007669"/>
    <property type="project" value="UniProtKB-KW"/>
</dbReference>
<keyword evidence="7 9" id="KW-0482">Metalloprotease</keyword>
<dbReference type="RefSeq" id="WP_132540664.1">
    <property type="nucleotide sequence ID" value="NZ_SLWY01000007.1"/>
</dbReference>
<organism evidence="11 12">
    <name type="scientific">Plasticicumulans lactativorans</name>
    <dbReference type="NCBI Taxonomy" id="1133106"/>
    <lineage>
        <taxon>Bacteria</taxon>
        <taxon>Pseudomonadati</taxon>
        <taxon>Pseudomonadota</taxon>
        <taxon>Gammaproteobacteria</taxon>
        <taxon>Candidatus Competibacteraceae</taxon>
        <taxon>Plasticicumulans</taxon>
    </lineage>
</organism>
<dbReference type="Pfam" id="PF01427">
    <property type="entry name" value="Peptidase_M15"/>
    <property type="match status" value="1"/>
</dbReference>
<proteinExistence type="inferred from homology"/>
<comment type="similarity">
    <text evidence="9 10">Belongs to the peptidase M15D family.</text>
</comment>
<dbReference type="OrthoDB" id="9801430at2"/>
<dbReference type="InterPro" id="IPR009045">
    <property type="entry name" value="Zn_M74/Hedgehog-like"/>
</dbReference>
<dbReference type="SUPFAM" id="SSF55166">
    <property type="entry name" value="Hedgehog/DD-peptidase"/>
    <property type="match status" value="1"/>
</dbReference>
<name>A0A4R2LBH3_9GAMM</name>
<dbReference type="Gene3D" id="3.30.1380.10">
    <property type="match status" value="1"/>
</dbReference>
<evidence type="ECO:0000313" key="12">
    <source>
        <dbReference type="Proteomes" id="UP000295765"/>
    </source>
</evidence>
<evidence type="ECO:0000256" key="7">
    <source>
        <dbReference type="ARBA" id="ARBA00023049"/>
    </source>
</evidence>